<feature type="transmembrane region" description="Helical" evidence="1">
    <location>
        <begin position="77"/>
        <end position="98"/>
    </location>
</feature>
<protein>
    <submittedName>
        <fullName evidence="2">Uncharacterized protein</fullName>
    </submittedName>
</protein>
<reference evidence="3" key="1">
    <citation type="submission" date="2017-02" db="EMBL/GenBank/DDBJ databases">
        <authorList>
            <person name="Varghese N."/>
            <person name="Submissions S."/>
        </authorList>
    </citation>
    <scope>NUCLEOTIDE SEQUENCE [LARGE SCALE GENOMIC DNA]</scope>
    <source>
        <strain evidence="3">SM117</strain>
    </source>
</reference>
<evidence type="ECO:0000313" key="2">
    <source>
        <dbReference type="EMBL" id="SLJ96325.1"/>
    </source>
</evidence>
<gene>
    <name evidence="2" type="ORF">SAMN06295987_102640</name>
</gene>
<keyword evidence="1" id="KW-0812">Transmembrane</keyword>
<dbReference type="EMBL" id="FVZE01000002">
    <property type="protein sequence ID" value="SLJ96325.1"/>
    <property type="molecule type" value="Genomic_DNA"/>
</dbReference>
<sequence>MSFEDTGAIRADERARIVSLLTRYPDLPAPEFDELKTWFERAATPLDLGLIAGNPDVAEQYRAFRESQIDRFTQRDIWKAGAFAAAIFAVFGGIYLLMPH</sequence>
<name>A0A1U6HKK8_9SPHN</name>
<organism evidence="2 3">
    <name type="scientific">Novosphingobium mathurense</name>
    <dbReference type="NCBI Taxonomy" id="428990"/>
    <lineage>
        <taxon>Bacteria</taxon>
        <taxon>Pseudomonadati</taxon>
        <taxon>Pseudomonadota</taxon>
        <taxon>Alphaproteobacteria</taxon>
        <taxon>Sphingomonadales</taxon>
        <taxon>Sphingomonadaceae</taxon>
        <taxon>Novosphingobium</taxon>
    </lineage>
</organism>
<keyword evidence="1" id="KW-1133">Transmembrane helix</keyword>
<evidence type="ECO:0000313" key="3">
    <source>
        <dbReference type="Proteomes" id="UP000190989"/>
    </source>
</evidence>
<keyword evidence="3" id="KW-1185">Reference proteome</keyword>
<keyword evidence="1" id="KW-0472">Membrane</keyword>
<dbReference type="STRING" id="428990.SAMN06295987_102640"/>
<dbReference type="RefSeq" id="WP_054945945.1">
    <property type="nucleotide sequence ID" value="NZ_FVZE01000002.1"/>
</dbReference>
<dbReference type="Proteomes" id="UP000190989">
    <property type="component" value="Unassembled WGS sequence"/>
</dbReference>
<dbReference type="AlphaFoldDB" id="A0A1U6HKK8"/>
<accession>A0A1U6HKK8</accession>
<evidence type="ECO:0000256" key="1">
    <source>
        <dbReference type="SAM" id="Phobius"/>
    </source>
</evidence>
<proteinExistence type="predicted"/>